<dbReference type="InterPro" id="IPR050300">
    <property type="entry name" value="GDXG_lipolytic_enzyme"/>
</dbReference>
<protein>
    <submittedName>
        <fullName evidence="3">Alpha/beta hydrolase</fullName>
    </submittedName>
</protein>
<dbReference type="PANTHER" id="PTHR48081">
    <property type="entry name" value="AB HYDROLASE SUPERFAMILY PROTEIN C4A8.06C"/>
    <property type="match status" value="1"/>
</dbReference>
<keyword evidence="4" id="KW-1185">Reference proteome</keyword>
<name>A0ABP3JF55_9ACTN</name>
<sequence length="273" mass="29035">MSRTFSDVALEEERRVLSIKPVLAPVHGKYGDHPHQVYDLWPAQGTESPDDAPLVMLLHGGYWRYDRMHLTPFAAHLAQHGFTTVLPGFRRSGGAGGYPATFDDIALAVDTIPAGRPFVLAGHCSGGHLALWAGARGLLPADSPWHTTTGFPAAILGLAPITDLAGTIREDLSSGAGLQLLGGADEAAARLPLVDPLTLLRGRGTTGVPTVVLHGEVDEELPHEQFTDYVAAHTDAELVTLPGTGHYTLIEPGSDAARSVIDVLARMCRPRQS</sequence>
<dbReference type="EMBL" id="BAAAHB010000005">
    <property type="protein sequence ID" value="GAA0449024.1"/>
    <property type="molecule type" value="Genomic_DNA"/>
</dbReference>
<dbReference type="RefSeq" id="WP_344086075.1">
    <property type="nucleotide sequence ID" value="NZ_BAAAHB010000005.1"/>
</dbReference>
<evidence type="ECO:0000313" key="3">
    <source>
        <dbReference type="EMBL" id="GAA0449024.1"/>
    </source>
</evidence>
<evidence type="ECO:0000256" key="1">
    <source>
        <dbReference type="ARBA" id="ARBA00022801"/>
    </source>
</evidence>
<accession>A0ABP3JF55</accession>
<dbReference type="Proteomes" id="UP001499895">
    <property type="component" value="Unassembled WGS sequence"/>
</dbReference>
<dbReference type="Pfam" id="PF12697">
    <property type="entry name" value="Abhydrolase_6"/>
    <property type="match status" value="1"/>
</dbReference>
<dbReference type="InterPro" id="IPR000073">
    <property type="entry name" value="AB_hydrolase_1"/>
</dbReference>
<comment type="caution">
    <text evidence="3">The sequence shown here is derived from an EMBL/GenBank/DDBJ whole genome shotgun (WGS) entry which is preliminary data.</text>
</comment>
<dbReference type="SUPFAM" id="SSF53474">
    <property type="entry name" value="alpha/beta-Hydrolases"/>
    <property type="match status" value="1"/>
</dbReference>
<keyword evidence="1 3" id="KW-0378">Hydrolase</keyword>
<dbReference type="GO" id="GO:0016787">
    <property type="term" value="F:hydrolase activity"/>
    <property type="evidence" value="ECO:0007669"/>
    <property type="project" value="UniProtKB-KW"/>
</dbReference>
<evidence type="ECO:0000313" key="4">
    <source>
        <dbReference type="Proteomes" id="UP001499895"/>
    </source>
</evidence>
<gene>
    <name evidence="3" type="ORF">GCM10009544_09810</name>
</gene>
<evidence type="ECO:0000259" key="2">
    <source>
        <dbReference type="Pfam" id="PF12697"/>
    </source>
</evidence>
<reference evidence="4" key="1">
    <citation type="journal article" date="2019" name="Int. J. Syst. Evol. Microbiol.">
        <title>The Global Catalogue of Microorganisms (GCM) 10K type strain sequencing project: providing services to taxonomists for standard genome sequencing and annotation.</title>
        <authorList>
            <consortium name="The Broad Institute Genomics Platform"/>
            <consortium name="The Broad Institute Genome Sequencing Center for Infectious Disease"/>
            <person name="Wu L."/>
            <person name="Ma J."/>
        </authorList>
    </citation>
    <scope>NUCLEOTIDE SEQUENCE [LARGE SCALE GENOMIC DNA]</scope>
    <source>
        <strain evidence="4">JCM 10649</strain>
    </source>
</reference>
<dbReference type="InterPro" id="IPR029058">
    <property type="entry name" value="AB_hydrolase_fold"/>
</dbReference>
<proteinExistence type="predicted"/>
<dbReference type="Gene3D" id="3.40.50.1820">
    <property type="entry name" value="alpha/beta hydrolase"/>
    <property type="match status" value="1"/>
</dbReference>
<organism evidence="3 4">
    <name type="scientific">Streptomyces stramineus</name>
    <dbReference type="NCBI Taxonomy" id="173861"/>
    <lineage>
        <taxon>Bacteria</taxon>
        <taxon>Bacillati</taxon>
        <taxon>Actinomycetota</taxon>
        <taxon>Actinomycetes</taxon>
        <taxon>Kitasatosporales</taxon>
        <taxon>Streptomycetaceae</taxon>
        <taxon>Streptomyces</taxon>
    </lineage>
</organism>
<feature type="domain" description="AB hydrolase-1" evidence="2">
    <location>
        <begin position="56"/>
        <end position="252"/>
    </location>
</feature>